<keyword evidence="7" id="KW-0501">Molybdenum cofactor biosynthesis</keyword>
<dbReference type="InterPro" id="IPR029044">
    <property type="entry name" value="Nucleotide-diphossugar_trans"/>
</dbReference>
<evidence type="ECO:0000313" key="9">
    <source>
        <dbReference type="EMBL" id="SUZ52217.1"/>
    </source>
</evidence>
<keyword evidence="1" id="KW-0963">Cytoplasm</keyword>
<keyword evidence="4" id="KW-0547">Nucleotide-binding</keyword>
<dbReference type="Gene3D" id="3.90.550.10">
    <property type="entry name" value="Spore Coat Polysaccharide Biosynthesis Protein SpsA, Chain A"/>
    <property type="match status" value="1"/>
</dbReference>
<accession>A0A381NCI8</accession>
<evidence type="ECO:0000259" key="8">
    <source>
        <dbReference type="Pfam" id="PF12804"/>
    </source>
</evidence>
<keyword evidence="6" id="KW-0342">GTP-binding</keyword>
<dbReference type="InterPro" id="IPR025877">
    <property type="entry name" value="MobA-like_NTP_Trfase"/>
</dbReference>
<evidence type="ECO:0000256" key="4">
    <source>
        <dbReference type="ARBA" id="ARBA00022741"/>
    </source>
</evidence>
<feature type="domain" description="MobA-like NTP transferase" evidence="8">
    <location>
        <begin position="10"/>
        <end position="160"/>
    </location>
</feature>
<keyword evidence="3" id="KW-0479">Metal-binding</keyword>
<dbReference type="HAMAP" id="MF_00316">
    <property type="entry name" value="MobA"/>
    <property type="match status" value="1"/>
</dbReference>
<organism evidence="9">
    <name type="scientific">marine metagenome</name>
    <dbReference type="NCBI Taxonomy" id="408172"/>
    <lineage>
        <taxon>unclassified sequences</taxon>
        <taxon>metagenomes</taxon>
        <taxon>ecological metagenomes</taxon>
    </lineage>
</organism>
<keyword evidence="5" id="KW-0460">Magnesium</keyword>
<evidence type="ECO:0000256" key="5">
    <source>
        <dbReference type="ARBA" id="ARBA00022842"/>
    </source>
</evidence>
<name>A0A381NCI8_9ZZZZ</name>
<keyword evidence="2" id="KW-0808">Transferase</keyword>
<dbReference type="GO" id="GO:0046872">
    <property type="term" value="F:metal ion binding"/>
    <property type="evidence" value="ECO:0007669"/>
    <property type="project" value="UniProtKB-KW"/>
</dbReference>
<dbReference type="EMBL" id="UINC01000262">
    <property type="protein sequence ID" value="SUZ52217.1"/>
    <property type="molecule type" value="Genomic_DNA"/>
</dbReference>
<evidence type="ECO:0000256" key="7">
    <source>
        <dbReference type="ARBA" id="ARBA00023150"/>
    </source>
</evidence>
<dbReference type="PANTHER" id="PTHR19136:SF81">
    <property type="entry name" value="MOLYBDENUM COFACTOR GUANYLYLTRANSFERASE"/>
    <property type="match status" value="1"/>
</dbReference>
<protein>
    <recommendedName>
        <fullName evidence="8">MobA-like NTP transferase domain-containing protein</fullName>
    </recommendedName>
</protein>
<evidence type="ECO:0000256" key="3">
    <source>
        <dbReference type="ARBA" id="ARBA00022723"/>
    </source>
</evidence>
<dbReference type="Pfam" id="PF12804">
    <property type="entry name" value="NTP_transf_3"/>
    <property type="match status" value="1"/>
</dbReference>
<dbReference type="GO" id="GO:0006777">
    <property type="term" value="P:Mo-molybdopterin cofactor biosynthetic process"/>
    <property type="evidence" value="ECO:0007669"/>
    <property type="project" value="UniProtKB-KW"/>
</dbReference>
<evidence type="ECO:0000256" key="6">
    <source>
        <dbReference type="ARBA" id="ARBA00023134"/>
    </source>
</evidence>
<dbReference type="SUPFAM" id="SSF53448">
    <property type="entry name" value="Nucleotide-diphospho-sugar transferases"/>
    <property type="match status" value="1"/>
</dbReference>
<dbReference type="GO" id="GO:0005525">
    <property type="term" value="F:GTP binding"/>
    <property type="evidence" value="ECO:0007669"/>
    <property type="project" value="UniProtKB-KW"/>
</dbReference>
<sequence length="209" mass="22996">MGPSTRQTTGIILAGGRSRRLGRDKAVEEIGGIRIIDRVIQTLNNCCENVIVIGDRPDRRAELSLPGNVMFVHDTNIGKGSLGGLYTGLRASKTQWTLAVACDMPFLCYELIEELKNRAHSDICDAVVPVVNDRFQPTHSIYSQNCVPFIEKCIGSGHLRMDGYFSDIRLSTVSEDVVNQFTGGFNSFFNVNTEKDLQTAHSIVGELSS</sequence>
<reference evidence="9" key="1">
    <citation type="submission" date="2018-05" db="EMBL/GenBank/DDBJ databases">
        <authorList>
            <person name="Lanie J.A."/>
            <person name="Ng W.-L."/>
            <person name="Kazmierczak K.M."/>
            <person name="Andrzejewski T.M."/>
            <person name="Davidsen T.M."/>
            <person name="Wayne K.J."/>
            <person name="Tettelin H."/>
            <person name="Glass J.I."/>
            <person name="Rusch D."/>
            <person name="Podicherti R."/>
            <person name="Tsui H.-C.T."/>
            <person name="Winkler M.E."/>
        </authorList>
    </citation>
    <scope>NUCLEOTIDE SEQUENCE</scope>
</reference>
<evidence type="ECO:0000256" key="1">
    <source>
        <dbReference type="ARBA" id="ARBA00022490"/>
    </source>
</evidence>
<dbReference type="CDD" id="cd02503">
    <property type="entry name" value="MobA"/>
    <property type="match status" value="1"/>
</dbReference>
<dbReference type="AlphaFoldDB" id="A0A381NCI8"/>
<dbReference type="GO" id="GO:0016779">
    <property type="term" value="F:nucleotidyltransferase activity"/>
    <property type="evidence" value="ECO:0007669"/>
    <property type="project" value="TreeGrafter"/>
</dbReference>
<gene>
    <name evidence="9" type="ORF">METZ01_LOCUS5071</name>
</gene>
<dbReference type="PANTHER" id="PTHR19136">
    <property type="entry name" value="MOLYBDENUM COFACTOR GUANYLYLTRANSFERASE"/>
    <property type="match status" value="1"/>
</dbReference>
<proteinExistence type="inferred from homology"/>
<evidence type="ECO:0000256" key="2">
    <source>
        <dbReference type="ARBA" id="ARBA00022679"/>
    </source>
</evidence>
<dbReference type="InterPro" id="IPR013482">
    <property type="entry name" value="Molybde_CF_guanTrfase"/>
</dbReference>